<accession>A0A1E3VU61</accession>
<dbReference type="AlphaFoldDB" id="A0A1E3VU61"/>
<dbReference type="EMBL" id="LPWD01000455">
    <property type="protein sequence ID" value="ODR96821.1"/>
    <property type="molecule type" value="Genomic_DNA"/>
</dbReference>
<proteinExistence type="predicted"/>
<gene>
    <name evidence="1" type="ORF">AUC71_04460</name>
</gene>
<evidence type="ECO:0000313" key="2">
    <source>
        <dbReference type="Proteomes" id="UP000095042"/>
    </source>
</evidence>
<keyword evidence="2" id="KW-1185">Reference proteome</keyword>
<reference evidence="1 2" key="1">
    <citation type="journal article" date="2016" name="Environ. Microbiol.">
        <title>New Methyloceanibacter diversity from North Sea sediments includes methanotroph containing solely the soluble methane monooxygenase.</title>
        <authorList>
            <person name="Vekeman B."/>
            <person name="Kerckhof F.M."/>
            <person name="Cremers G."/>
            <person name="de Vos P."/>
            <person name="Vandamme P."/>
            <person name="Boon N."/>
            <person name="Op den Camp H.J."/>
            <person name="Heylen K."/>
        </authorList>
    </citation>
    <scope>NUCLEOTIDE SEQUENCE [LARGE SCALE GENOMIC DNA]</scope>
    <source>
        <strain evidence="1 2">R-67177</strain>
    </source>
</reference>
<name>A0A1E3VU61_9HYPH</name>
<comment type="caution">
    <text evidence="1">The sequence shown here is derived from an EMBL/GenBank/DDBJ whole genome shotgun (WGS) entry which is preliminary data.</text>
</comment>
<evidence type="ECO:0000313" key="1">
    <source>
        <dbReference type="EMBL" id="ODR96821.1"/>
    </source>
</evidence>
<organism evidence="1 2">
    <name type="scientific">Methyloceanibacter marginalis</name>
    <dbReference type="NCBI Taxonomy" id="1774971"/>
    <lineage>
        <taxon>Bacteria</taxon>
        <taxon>Pseudomonadati</taxon>
        <taxon>Pseudomonadota</taxon>
        <taxon>Alphaproteobacteria</taxon>
        <taxon>Hyphomicrobiales</taxon>
        <taxon>Hyphomicrobiaceae</taxon>
        <taxon>Methyloceanibacter</taxon>
    </lineage>
</organism>
<sequence length="73" mass="8126">MRVLAPHVGQFRFVLNLLELDLEDRDLVDQLAGGHFYQQRHFAPPRVFSIAVNFSRNSAISASVADTRAAADS</sequence>
<dbReference type="Proteomes" id="UP000095042">
    <property type="component" value="Unassembled WGS sequence"/>
</dbReference>
<protein>
    <submittedName>
        <fullName evidence="1">Uncharacterized protein</fullName>
    </submittedName>
</protein>